<reference evidence="5" key="1">
    <citation type="journal article" date="2019" name="Int. J. Syst. Evol. Microbiol.">
        <title>The Global Catalogue of Microorganisms (GCM) 10K type strain sequencing project: providing services to taxonomists for standard genome sequencing and annotation.</title>
        <authorList>
            <consortium name="The Broad Institute Genomics Platform"/>
            <consortium name="The Broad Institute Genome Sequencing Center for Infectious Disease"/>
            <person name="Wu L."/>
            <person name="Ma J."/>
        </authorList>
    </citation>
    <scope>NUCLEOTIDE SEQUENCE [LARGE SCALE GENOMIC DNA]</scope>
    <source>
        <strain evidence="5">JCM 17666</strain>
    </source>
</reference>
<protein>
    <submittedName>
        <fullName evidence="4">OB-fold domain-containing protein</fullName>
    </submittedName>
</protein>
<dbReference type="PANTHER" id="PTHR34075">
    <property type="entry name" value="BLR3430 PROTEIN"/>
    <property type="match status" value="1"/>
</dbReference>
<sequence length="152" mass="17072">MNERTKIADKPPYNKPLPTPSAMARPFWDALRNGELRLQHCPACGHFNHPPRLLCSKCHNRDLKWDKVEPSGTVYSYTIVHRPPFPVFKEDVPYAVGLVDIDGTDVRMLGSLLAPLDAISVGMRVKVIFDDVTDDFTLFRFQSMDATAGAQS</sequence>
<organism evidence="4 5">
    <name type="scientific">Pigmentiphaga soli</name>
    <dbReference type="NCBI Taxonomy" id="1007095"/>
    <lineage>
        <taxon>Bacteria</taxon>
        <taxon>Pseudomonadati</taxon>
        <taxon>Pseudomonadota</taxon>
        <taxon>Betaproteobacteria</taxon>
        <taxon>Burkholderiales</taxon>
        <taxon>Alcaligenaceae</taxon>
        <taxon>Pigmentiphaga</taxon>
    </lineage>
</organism>
<comment type="caution">
    <text evidence="4">The sequence shown here is derived from an EMBL/GenBank/DDBJ whole genome shotgun (WGS) entry which is preliminary data.</text>
</comment>
<feature type="domain" description="ChsH2 C-terminal OB-fold" evidence="2">
    <location>
        <begin position="65"/>
        <end position="129"/>
    </location>
</feature>
<feature type="region of interest" description="Disordered" evidence="1">
    <location>
        <begin position="1"/>
        <end position="20"/>
    </location>
</feature>
<keyword evidence="5" id="KW-1185">Reference proteome</keyword>
<name>A0ABP8GMY8_9BURK</name>
<dbReference type="RefSeq" id="WP_345247163.1">
    <property type="nucleotide sequence ID" value="NZ_BAABFO010000004.1"/>
</dbReference>
<evidence type="ECO:0000256" key="1">
    <source>
        <dbReference type="SAM" id="MobiDB-lite"/>
    </source>
</evidence>
<dbReference type="InterPro" id="IPR012340">
    <property type="entry name" value="NA-bd_OB-fold"/>
</dbReference>
<dbReference type="Proteomes" id="UP001501671">
    <property type="component" value="Unassembled WGS sequence"/>
</dbReference>
<dbReference type="SUPFAM" id="SSF50249">
    <property type="entry name" value="Nucleic acid-binding proteins"/>
    <property type="match status" value="1"/>
</dbReference>
<dbReference type="Pfam" id="PF01796">
    <property type="entry name" value="OB_ChsH2_C"/>
    <property type="match status" value="1"/>
</dbReference>
<dbReference type="Pfam" id="PF12172">
    <property type="entry name" value="zf-ChsH2"/>
    <property type="match status" value="1"/>
</dbReference>
<proteinExistence type="predicted"/>
<dbReference type="Gene3D" id="6.10.30.10">
    <property type="match status" value="1"/>
</dbReference>
<dbReference type="InterPro" id="IPR052513">
    <property type="entry name" value="Thioester_dehydratase-like"/>
</dbReference>
<evidence type="ECO:0000313" key="4">
    <source>
        <dbReference type="EMBL" id="GAA4326939.1"/>
    </source>
</evidence>
<dbReference type="EMBL" id="BAABFO010000004">
    <property type="protein sequence ID" value="GAA4326939.1"/>
    <property type="molecule type" value="Genomic_DNA"/>
</dbReference>
<accession>A0ABP8GMY8</accession>
<dbReference type="PANTHER" id="PTHR34075:SF5">
    <property type="entry name" value="BLR3430 PROTEIN"/>
    <property type="match status" value="1"/>
</dbReference>
<feature type="domain" description="ChsH2 rubredoxin-like zinc ribbon" evidence="3">
    <location>
        <begin position="28"/>
        <end position="63"/>
    </location>
</feature>
<evidence type="ECO:0000259" key="3">
    <source>
        <dbReference type="Pfam" id="PF12172"/>
    </source>
</evidence>
<gene>
    <name evidence="4" type="ORF">GCM10023144_11020</name>
</gene>
<evidence type="ECO:0000259" key="2">
    <source>
        <dbReference type="Pfam" id="PF01796"/>
    </source>
</evidence>
<dbReference type="InterPro" id="IPR022002">
    <property type="entry name" value="ChsH2_Znr"/>
</dbReference>
<evidence type="ECO:0000313" key="5">
    <source>
        <dbReference type="Proteomes" id="UP001501671"/>
    </source>
</evidence>
<dbReference type="InterPro" id="IPR002878">
    <property type="entry name" value="ChsH2_C"/>
</dbReference>